<keyword evidence="5" id="KW-0926">Vacuole</keyword>
<dbReference type="GO" id="GO:0005774">
    <property type="term" value="C:vacuolar membrane"/>
    <property type="evidence" value="ECO:0007669"/>
    <property type="project" value="UniProtKB-SubCell"/>
</dbReference>
<keyword evidence="13" id="KW-1185">Reference proteome</keyword>
<comment type="similarity">
    <text evidence="3">Belongs to the peptidase M28 family.</text>
</comment>
<organism evidence="11 13">
    <name type="scientific">Mangrovimonas cancribranchiae</name>
    <dbReference type="NCBI Taxonomy" id="3080055"/>
    <lineage>
        <taxon>Bacteria</taxon>
        <taxon>Pseudomonadati</taxon>
        <taxon>Bacteroidota</taxon>
        <taxon>Flavobacteriia</taxon>
        <taxon>Flavobacteriales</taxon>
        <taxon>Flavobacteriaceae</taxon>
        <taxon>Mangrovimonas</taxon>
    </lineage>
</organism>
<comment type="function">
    <text evidence="1">May be involved in vacuolar sorting and osmoregulation.</text>
</comment>
<feature type="domain" description="Peptidase M28" evidence="10">
    <location>
        <begin position="98"/>
        <end position="287"/>
    </location>
</feature>
<evidence type="ECO:0000256" key="8">
    <source>
        <dbReference type="ARBA" id="ARBA00031512"/>
    </source>
</evidence>
<feature type="transmembrane region" description="Helical" evidence="9">
    <location>
        <begin position="452"/>
        <end position="469"/>
    </location>
</feature>
<accession>A0AAU6NWB7</accession>
<comment type="subcellular location">
    <subcellularLocation>
        <location evidence="2">Vacuole membrane</location>
        <topology evidence="2">Multi-pass membrane protein</topology>
    </subcellularLocation>
</comment>
<evidence type="ECO:0000256" key="6">
    <source>
        <dbReference type="ARBA" id="ARBA00022989"/>
    </source>
</evidence>
<evidence type="ECO:0000313" key="12">
    <source>
        <dbReference type="EMBL" id="WXA12942.1"/>
    </source>
</evidence>
<evidence type="ECO:0000259" key="10">
    <source>
        <dbReference type="Pfam" id="PF04389"/>
    </source>
</evidence>
<feature type="transmembrane region" description="Helical" evidence="9">
    <location>
        <begin position="476"/>
        <end position="494"/>
    </location>
</feature>
<dbReference type="InterPro" id="IPR007484">
    <property type="entry name" value="Peptidase_M28"/>
</dbReference>
<sequence length="765" mass="86222">MLKKLVAFVLLIGAVYWSFYVLLPNTISDLDANDNTFSTQRALVQLKEISKSPHYLGNQAHTQVRDYIISELEKLGLQPEVQEGYSMSQWGNLSKPKNIVARIPGTNPTKALLLMSHYDSNPHSSFGASDAGSGVVTILEGLRAYLKSNTPKNDIIVLITDGEELGLNGADIFVNQHPWAKDVGLVLNFEARGSGGPSYMLIETNQGNANLMKGFVEANPEFPVANSLAYSIYKMLPNDTDLTRFREDADIDGFNFAFIDNHFDYHTALDTYKRTDRNSLEHQGSYLMPLLDYFAKTDLTQVKSNEDYIYLNVPLFKTVIYPFSWNMPMLIIGVVFFIFLLIYGFKRRILNISSIGKGFLAFLIALGITGSLGFVLWKGILALFPQYQEMLHGFTYNGHTYIAAFVSLSLSLCLYIYHKFYTEKNTASLLVAPIAIWLIICTFIVFKLEGASFFIIPVYFALISLFVLIRQQKPNLILLALLAFPVITIMAPFVKMFPVGLGLKILFVSCIFVSLIFGFLIPVLGFFKHKNRWALLFSVIGLCFLGSACLNSDFTNDTPKPNSLVYILDDNNNTASWATYDTMLDEWNKSKLGDSPKEALPLKDYTAASKYSTGFTYMNTAEIKKLPKPIVEISWDTIINGKRTVELCFKSKRQAERIEVYADTSLVFNNAIINGVEAHKNTPSKTVFGNRKSKRLFSYYIADNEPLDIVLTVPANQKTTLEFFEASFNLLQNNMFNVPKRPKNMIPKPFVLNDAIILKKTMILE</sequence>
<evidence type="ECO:0000256" key="7">
    <source>
        <dbReference type="ARBA" id="ARBA00023180"/>
    </source>
</evidence>
<dbReference type="KEGG" id="mcaa:R3L15_12550"/>
<dbReference type="InterPro" id="IPR045175">
    <property type="entry name" value="M28_fam"/>
</dbReference>
<evidence type="ECO:0000256" key="4">
    <source>
        <dbReference type="ARBA" id="ARBA00017435"/>
    </source>
</evidence>
<dbReference type="Proteomes" id="UP001368318">
    <property type="component" value="Chromosome"/>
</dbReference>
<gene>
    <name evidence="12" type="ORF">R3L15_12550</name>
    <name evidence="11" type="ORF">R3L16_09040</name>
</gene>
<dbReference type="EMBL" id="CP136925">
    <property type="protein sequence ID" value="WXA12942.1"/>
    <property type="molecule type" value="Genomic_DNA"/>
</dbReference>
<keyword evidence="9" id="KW-0812">Transmembrane</keyword>
<dbReference type="GO" id="GO:0008235">
    <property type="term" value="F:metalloexopeptidase activity"/>
    <property type="evidence" value="ECO:0007669"/>
    <property type="project" value="InterPro"/>
</dbReference>
<feature type="transmembrane region" description="Helical" evidence="9">
    <location>
        <begin position="429"/>
        <end position="446"/>
    </location>
</feature>
<dbReference type="Pfam" id="PF04389">
    <property type="entry name" value="Peptidase_M28"/>
    <property type="match status" value="1"/>
</dbReference>
<feature type="transmembrane region" description="Helical" evidence="9">
    <location>
        <begin position="358"/>
        <end position="380"/>
    </location>
</feature>
<dbReference type="AlphaFoldDB" id="A0AAU6NWB7"/>
<evidence type="ECO:0000256" key="3">
    <source>
        <dbReference type="ARBA" id="ARBA00010918"/>
    </source>
</evidence>
<proteinExistence type="inferred from homology"/>
<evidence type="ECO:0000256" key="9">
    <source>
        <dbReference type="SAM" id="Phobius"/>
    </source>
</evidence>
<evidence type="ECO:0000256" key="5">
    <source>
        <dbReference type="ARBA" id="ARBA00022554"/>
    </source>
</evidence>
<feature type="transmembrane region" description="Helical" evidence="9">
    <location>
        <begin position="5"/>
        <end position="23"/>
    </location>
</feature>
<keyword evidence="9" id="KW-0472">Membrane</keyword>
<dbReference type="RefSeq" id="WP_338732067.1">
    <property type="nucleotide sequence ID" value="NZ_CP136924.1"/>
</dbReference>
<evidence type="ECO:0000256" key="1">
    <source>
        <dbReference type="ARBA" id="ARBA00003273"/>
    </source>
</evidence>
<reference evidence="11 13" key="1">
    <citation type="submission" date="2023-10" db="EMBL/GenBank/DDBJ databases">
        <title>Culture-based analysis of two novel bacteria associated with mangrove crab gills.</title>
        <authorList>
            <person name="Yang X."/>
            <person name="Garuglieri E."/>
            <person name="Van Goethem M.W."/>
            <person name="Fusi M."/>
            <person name="Marasco R."/>
            <person name="Daffonchio D.G."/>
        </authorList>
    </citation>
    <scope>NUCLEOTIDE SEQUENCE [LARGE SCALE GENOMIC DNA]</scope>
    <source>
        <strain evidence="12">UG2-1</strain>
        <strain evidence="11">UG2-2</strain>
        <strain evidence="13">UG2_2</strain>
    </source>
</reference>
<dbReference type="PANTHER" id="PTHR12147:SF58">
    <property type="entry name" value="VACUOLAR MEMBRANE PROTEASE"/>
    <property type="match status" value="1"/>
</dbReference>
<feature type="transmembrane region" description="Helical" evidence="9">
    <location>
        <begin position="400"/>
        <end position="417"/>
    </location>
</feature>
<evidence type="ECO:0000313" key="11">
    <source>
        <dbReference type="EMBL" id="WXA01897.1"/>
    </source>
</evidence>
<name>A0AAU6NWB7_9FLAO</name>
<dbReference type="PANTHER" id="PTHR12147">
    <property type="entry name" value="METALLOPEPTIDASE M28 FAMILY MEMBER"/>
    <property type="match status" value="1"/>
</dbReference>
<dbReference type="SUPFAM" id="SSF53187">
    <property type="entry name" value="Zn-dependent exopeptidases"/>
    <property type="match status" value="1"/>
</dbReference>
<feature type="transmembrane region" description="Helical" evidence="9">
    <location>
        <begin position="506"/>
        <end position="527"/>
    </location>
</feature>
<feature type="transmembrane region" description="Helical" evidence="9">
    <location>
        <begin position="325"/>
        <end position="346"/>
    </location>
</feature>
<feature type="transmembrane region" description="Helical" evidence="9">
    <location>
        <begin position="534"/>
        <end position="554"/>
    </location>
</feature>
<evidence type="ECO:0000256" key="2">
    <source>
        <dbReference type="ARBA" id="ARBA00004128"/>
    </source>
</evidence>
<evidence type="ECO:0000313" key="13">
    <source>
        <dbReference type="Proteomes" id="UP001368318"/>
    </source>
</evidence>
<keyword evidence="6 9" id="KW-1133">Transmembrane helix</keyword>
<dbReference type="GO" id="GO:0006508">
    <property type="term" value="P:proteolysis"/>
    <property type="evidence" value="ECO:0007669"/>
    <property type="project" value="InterPro"/>
</dbReference>
<protein>
    <recommendedName>
        <fullName evidence="4">Vacuolar membrane protease</fullName>
    </recommendedName>
    <alternativeName>
        <fullName evidence="8">FXNA-related family protease 1</fullName>
    </alternativeName>
</protein>
<dbReference type="EMBL" id="CP136924">
    <property type="protein sequence ID" value="WXA01897.1"/>
    <property type="molecule type" value="Genomic_DNA"/>
</dbReference>
<dbReference type="Gene3D" id="3.40.630.10">
    <property type="entry name" value="Zn peptidases"/>
    <property type="match status" value="1"/>
</dbReference>
<keyword evidence="7" id="KW-0325">Glycoprotein</keyword>